<feature type="compositionally biased region" description="Basic residues" evidence="1">
    <location>
        <begin position="1"/>
        <end position="12"/>
    </location>
</feature>
<sequence>MAGKPTRARSRHALPSPGLVHTPGRGLGSATVLRRRGVLAGIATVTLAVLIGGCANTDSWVDAAPAPGWPAQYGDAANSSHTDTAGATDLQLDWIRSVKGELGAQPALGVHGWMMLNAQTEDGCSLMQWENADRGRQRWCTRLHQGGGFFGPLIDGFDNVYVGQPGAMLSFPPTQWIRWRAPVIGMPSTPRILGDGLLLVVTHLGQVLVFDAHRGTVVGTPLDLVDGIDPTDFRRGLSDCAEARAECPVAAAPAFSPQSDMVVVSLWQPGAKQSELVGLRYHRGGVPLLSQAWSSDAVAAGVLASPVLSADGSTVYVNGRDQRLWAINSADGKAKWSVPLKFLAQTPPAVTPGGLIVSGGGPDTELVAFADRGDYAEQVWRREDAAPLSSSSLAGKVGYTVVAGTSLGPAGLSLLVFDPADGHTFNSYPLPEARGFPVGVSVGHDRRVAVATSAGQVFSFAPA</sequence>
<name>A0A5C7XPA6_9MYCO</name>
<dbReference type="InterPro" id="IPR015943">
    <property type="entry name" value="WD40/YVTN_repeat-like_dom_sf"/>
</dbReference>
<dbReference type="Gene3D" id="2.130.10.10">
    <property type="entry name" value="YVTN repeat-like/Quinoprotein amine dehydrogenase"/>
    <property type="match status" value="2"/>
</dbReference>
<feature type="region of interest" description="Disordered" evidence="1">
    <location>
        <begin position="1"/>
        <end position="21"/>
    </location>
</feature>
<dbReference type="PANTHER" id="PTHR34512">
    <property type="entry name" value="CELL SURFACE PROTEIN"/>
    <property type="match status" value="1"/>
</dbReference>
<dbReference type="SMART" id="SM00564">
    <property type="entry name" value="PQQ"/>
    <property type="match status" value="1"/>
</dbReference>
<evidence type="ECO:0000313" key="4">
    <source>
        <dbReference type="Proteomes" id="UP000321797"/>
    </source>
</evidence>
<dbReference type="AlphaFoldDB" id="A0A5C7XPA6"/>
<dbReference type="Pfam" id="PF13360">
    <property type="entry name" value="PQQ_2"/>
    <property type="match status" value="1"/>
</dbReference>
<dbReference type="PANTHER" id="PTHR34512:SF30">
    <property type="entry name" value="OUTER MEMBRANE PROTEIN ASSEMBLY FACTOR BAMB"/>
    <property type="match status" value="1"/>
</dbReference>
<evidence type="ECO:0000256" key="1">
    <source>
        <dbReference type="SAM" id="MobiDB-lite"/>
    </source>
</evidence>
<evidence type="ECO:0000313" key="3">
    <source>
        <dbReference type="EMBL" id="TXI51220.1"/>
    </source>
</evidence>
<dbReference type="SUPFAM" id="SSF50998">
    <property type="entry name" value="Quinoprotein alcohol dehydrogenase-like"/>
    <property type="match status" value="1"/>
</dbReference>
<dbReference type="InterPro" id="IPR018391">
    <property type="entry name" value="PQQ_b-propeller_rpt"/>
</dbReference>
<evidence type="ECO:0000259" key="2">
    <source>
        <dbReference type="Pfam" id="PF13360"/>
    </source>
</evidence>
<organism evidence="3 4">
    <name type="scientific">Mycolicibacter arupensis</name>
    <dbReference type="NCBI Taxonomy" id="342002"/>
    <lineage>
        <taxon>Bacteria</taxon>
        <taxon>Bacillati</taxon>
        <taxon>Actinomycetota</taxon>
        <taxon>Actinomycetes</taxon>
        <taxon>Mycobacteriales</taxon>
        <taxon>Mycobacteriaceae</taxon>
        <taxon>Mycolicibacter</taxon>
    </lineage>
</organism>
<accession>A0A5C7XPA6</accession>
<gene>
    <name evidence="3" type="ORF">E6Q54_20700</name>
</gene>
<dbReference type="Proteomes" id="UP000321797">
    <property type="component" value="Unassembled WGS sequence"/>
</dbReference>
<dbReference type="EMBL" id="SSGD01000151">
    <property type="protein sequence ID" value="TXI51220.1"/>
    <property type="molecule type" value="Genomic_DNA"/>
</dbReference>
<dbReference type="InterPro" id="IPR011047">
    <property type="entry name" value="Quinoprotein_ADH-like_sf"/>
</dbReference>
<dbReference type="InterPro" id="IPR002372">
    <property type="entry name" value="PQQ_rpt_dom"/>
</dbReference>
<protein>
    <submittedName>
        <fullName evidence="3">Pyrrolo-quinoline quinone</fullName>
    </submittedName>
</protein>
<proteinExistence type="predicted"/>
<comment type="caution">
    <text evidence="3">The sequence shown here is derived from an EMBL/GenBank/DDBJ whole genome shotgun (WGS) entry which is preliminary data.</text>
</comment>
<reference evidence="3 4" key="1">
    <citation type="submission" date="2018-09" db="EMBL/GenBank/DDBJ databases">
        <title>Metagenome Assembled Genomes from an Advanced Water Purification Facility.</title>
        <authorList>
            <person name="Stamps B.W."/>
            <person name="Spear J.R."/>
        </authorList>
    </citation>
    <scope>NUCLEOTIDE SEQUENCE [LARGE SCALE GENOMIC DNA]</scope>
    <source>
        <strain evidence="3">Bin_29_2</strain>
    </source>
</reference>
<feature type="domain" description="Pyrrolo-quinoline quinone repeat" evidence="2">
    <location>
        <begin position="291"/>
        <end position="435"/>
    </location>
</feature>